<evidence type="ECO:0000313" key="3">
    <source>
        <dbReference type="EMBL" id="MCP2308859.1"/>
    </source>
</evidence>
<gene>
    <name evidence="3" type="ORF">FHR36_001983</name>
</gene>
<feature type="compositionally biased region" description="Basic residues" evidence="2">
    <location>
        <begin position="117"/>
        <end position="132"/>
    </location>
</feature>
<dbReference type="Proteomes" id="UP001206483">
    <property type="component" value="Unassembled WGS sequence"/>
</dbReference>
<evidence type="ECO:0000256" key="2">
    <source>
        <dbReference type="SAM" id="MobiDB-lite"/>
    </source>
</evidence>
<dbReference type="SUPFAM" id="SSF55681">
    <property type="entry name" value="Class II aaRS and biotin synthetases"/>
    <property type="match status" value="1"/>
</dbReference>
<dbReference type="PANTHER" id="PTHR11451">
    <property type="entry name" value="THREONINE-TRNA LIGASE"/>
    <property type="match status" value="1"/>
</dbReference>
<dbReference type="Gene3D" id="3.30.980.10">
    <property type="entry name" value="Threonyl-trna Synthetase, Chain A, domain 2"/>
    <property type="match status" value="1"/>
</dbReference>
<dbReference type="InterPro" id="IPR045864">
    <property type="entry name" value="aa-tRNA-synth_II/BPL/LPL"/>
</dbReference>
<dbReference type="PANTHER" id="PTHR11451:SF44">
    <property type="entry name" value="THREONINE--TRNA LIGASE, CHLOROPLASTIC_MITOCHONDRIAL 2"/>
    <property type="match status" value="1"/>
</dbReference>
<sequence>MRSAAAYWRGSEKNPQLQRLYGTAWPTKDELQGPPRVLEEAAKRDHRKLGSELDLFSIPEEIGSGLAVFHPKGGIMRRVMEDYSRKRHEESGYEFVLLAARHQGHASSSSPRPPGLVRRRHVPAHEARRRHRLLPEADELPDAQPDLPRAWPLVP</sequence>
<organism evidence="3 4">
    <name type="scientific">Kitasatospora paracochleata</name>
    <dbReference type="NCBI Taxonomy" id="58354"/>
    <lineage>
        <taxon>Bacteria</taxon>
        <taxon>Bacillati</taxon>
        <taxon>Actinomycetota</taxon>
        <taxon>Actinomycetes</taxon>
        <taxon>Kitasatosporales</taxon>
        <taxon>Streptomycetaceae</taxon>
        <taxon>Kitasatospora</taxon>
    </lineage>
</organism>
<reference evidence="3 4" key="1">
    <citation type="submission" date="2022-06" db="EMBL/GenBank/DDBJ databases">
        <title>Sequencing the genomes of 1000 actinobacteria strains.</title>
        <authorList>
            <person name="Klenk H.-P."/>
        </authorList>
    </citation>
    <scope>NUCLEOTIDE SEQUENCE [LARGE SCALE GENOMIC DNA]</scope>
    <source>
        <strain evidence="3 4">DSM 41656</strain>
    </source>
</reference>
<comment type="caution">
    <text evidence="3">The sequence shown here is derived from an EMBL/GenBank/DDBJ whole genome shotgun (WGS) entry which is preliminary data.</text>
</comment>
<protein>
    <submittedName>
        <fullName evidence="3">Uncharacterized protein</fullName>
    </submittedName>
</protein>
<keyword evidence="1" id="KW-0648">Protein biosynthesis</keyword>
<proteinExistence type="predicted"/>
<dbReference type="EMBL" id="JAMZDX010000002">
    <property type="protein sequence ID" value="MCP2308859.1"/>
    <property type="molecule type" value="Genomic_DNA"/>
</dbReference>
<keyword evidence="4" id="KW-1185">Reference proteome</keyword>
<evidence type="ECO:0000313" key="4">
    <source>
        <dbReference type="Proteomes" id="UP001206483"/>
    </source>
</evidence>
<accession>A0ABT1IUP8</accession>
<name>A0ABT1IUP8_9ACTN</name>
<feature type="region of interest" description="Disordered" evidence="2">
    <location>
        <begin position="102"/>
        <end position="155"/>
    </location>
</feature>
<evidence type="ECO:0000256" key="1">
    <source>
        <dbReference type="ARBA" id="ARBA00022917"/>
    </source>
</evidence>
<dbReference type="Gene3D" id="3.30.930.10">
    <property type="entry name" value="Bira Bifunctional Protein, Domain 2"/>
    <property type="match status" value="1"/>
</dbReference>